<dbReference type="STRING" id="470453.B0680_03370"/>
<dbReference type="EMBL" id="MUYU01000007">
    <property type="protein sequence ID" value="OOS25150.1"/>
    <property type="molecule type" value="Genomic_DNA"/>
</dbReference>
<keyword evidence="2" id="KW-0472">Membrane</keyword>
<protein>
    <recommendedName>
        <fullName evidence="5">TonB C-terminal domain-containing protein</fullName>
    </recommendedName>
</protein>
<feature type="transmembrane region" description="Helical" evidence="2">
    <location>
        <begin position="12"/>
        <end position="34"/>
    </location>
</feature>
<keyword evidence="2" id="KW-1133">Transmembrane helix</keyword>
<dbReference type="OrthoDB" id="6649938at2"/>
<evidence type="ECO:0000313" key="3">
    <source>
        <dbReference type="EMBL" id="OOS25150.1"/>
    </source>
</evidence>
<evidence type="ECO:0000313" key="4">
    <source>
        <dbReference type="Proteomes" id="UP000189800"/>
    </source>
</evidence>
<dbReference type="RefSeq" id="WP_078253637.1">
    <property type="nucleotide sequence ID" value="NZ_MUYU01000007.1"/>
</dbReference>
<feature type="region of interest" description="Disordered" evidence="1">
    <location>
        <begin position="58"/>
        <end position="148"/>
    </location>
</feature>
<name>A0A1T0CS36_9GAMM</name>
<proteinExistence type="predicted"/>
<evidence type="ECO:0000256" key="1">
    <source>
        <dbReference type="SAM" id="MobiDB-lite"/>
    </source>
</evidence>
<keyword evidence="2" id="KW-0812">Transmembrane</keyword>
<dbReference type="AlphaFoldDB" id="A0A1T0CS36"/>
<evidence type="ECO:0008006" key="5">
    <source>
        <dbReference type="Google" id="ProtNLM"/>
    </source>
</evidence>
<organism evidence="3 4">
    <name type="scientific">Moraxella pluranimalium</name>
    <dbReference type="NCBI Taxonomy" id="470453"/>
    <lineage>
        <taxon>Bacteria</taxon>
        <taxon>Pseudomonadati</taxon>
        <taxon>Pseudomonadota</taxon>
        <taxon>Gammaproteobacteria</taxon>
        <taxon>Moraxellales</taxon>
        <taxon>Moraxellaceae</taxon>
        <taxon>Moraxella</taxon>
    </lineage>
</organism>
<feature type="compositionally biased region" description="Polar residues" evidence="1">
    <location>
        <begin position="85"/>
        <end position="148"/>
    </location>
</feature>
<keyword evidence="4" id="KW-1185">Reference proteome</keyword>
<evidence type="ECO:0000256" key="2">
    <source>
        <dbReference type="SAM" id="Phobius"/>
    </source>
</evidence>
<sequence length="263" mass="27963">MSNESTQKTSYTLPILASVLIHAVIVIAVMAPMISPPDKDTGIQTTLVSQEAFAKAQSTLNAHHQAQNSVQTQSSQSTANAQTTFGSTDNPYQSNRVVNSTTTIEPTFSNDTQSLGFDQPSSTIDNTSSNFATNTNDNSSAADTGSAFNNQLGSQGGVSAADKKAAQQTVYNRIKSIWLSQPKQPNQMMQFVVRFDEMGNVAGIDFGAGNPELKDSIRTAVQSGAPYPEIAGLVGQMTFQFQTETLIYDEPSADASSDTATTP</sequence>
<gene>
    <name evidence="3" type="ORF">B0680_03370</name>
</gene>
<accession>A0A1T0CS36</accession>
<dbReference type="Proteomes" id="UP000189800">
    <property type="component" value="Unassembled WGS sequence"/>
</dbReference>
<comment type="caution">
    <text evidence="3">The sequence shown here is derived from an EMBL/GenBank/DDBJ whole genome shotgun (WGS) entry which is preliminary data.</text>
</comment>
<feature type="compositionally biased region" description="Low complexity" evidence="1">
    <location>
        <begin position="65"/>
        <end position="84"/>
    </location>
</feature>
<reference evidence="3 4" key="1">
    <citation type="submission" date="2017-02" db="EMBL/GenBank/DDBJ databases">
        <title>Draft genome sequence of Moraxella pluranimalium CCUG 54913T type strain.</title>
        <authorList>
            <person name="Salva-Serra F."/>
            <person name="Engstrom-Jakobsson H."/>
            <person name="Thorell K."/>
            <person name="Jaen-Luchoro D."/>
            <person name="Gonzales-Siles L."/>
            <person name="Karlsson R."/>
            <person name="Yazdan S."/>
            <person name="Boulund F."/>
            <person name="Johnning A."/>
            <person name="Engstrand L."/>
            <person name="Kristiansson E."/>
            <person name="Moore E."/>
        </authorList>
    </citation>
    <scope>NUCLEOTIDE SEQUENCE [LARGE SCALE GENOMIC DNA]</scope>
    <source>
        <strain evidence="3 4">CCUG 54913</strain>
    </source>
</reference>